<comment type="caution">
    <text evidence="1">The sequence shown here is derived from an EMBL/GenBank/DDBJ whole genome shotgun (WGS) entry which is preliminary data.</text>
</comment>
<reference evidence="2" key="1">
    <citation type="journal article" date="2024" name="Proc. Natl. Acad. Sci. U.S.A.">
        <title>Extraordinary preservation of gene collinearity over three hundred million years revealed in homosporous lycophytes.</title>
        <authorList>
            <person name="Li C."/>
            <person name="Wickell D."/>
            <person name="Kuo L.Y."/>
            <person name="Chen X."/>
            <person name="Nie B."/>
            <person name="Liao X."/>
            <person name="Peng D."/>
            <person name="Ji J."/>
            <person name="Jenkins J."/>
            <person name="Williams M."/>
            <person name="Shu S."/>
            <person name="Plott C."/>
            <person name="Barry K."/>
            <person name="Rajasekar S."/>
            <person name="Grimwood J."/>
            <person name="Han X."/>
            <person name="Sun S."/>
            <person name="Hou Z."/>
            <person name="He W."/>
            <person name="Dai G."/>
            <person name="Sun C."/>
            <person name="Schmutz J."/>
            <person name="Leebens-Mack J.H."/>
            <person name="Li F.W."/>
            <person name="Wang L."/>
        </authorList>
    </citation>
    <scope>NUCLEOTIDE SEQUENCE [LARGE SCALE GENOMIC DNA]</scope>
    <source>
        <strain evidence="2">cv. PW_Plant_1</strain>
    </source>
</reference>
<accession>A0ACC2DNZ9</accession>
<name>A0ACC2DNZ9_DIPCM</name>
<proteinExistence type="predicted"/>
<sequence length="147" mass="15494">MILSNQPSTAFGLIAEPHLLPASQLTAEDGAAVFAYINSTRSPVALLGAVSTILNVKPAPVMAKFSSQARYYRSRLNILAAFSEASSPTGLSFDNRVVKFHVLSGTSMSCPHIAGVVALLKALHPDWSPAAISSAIITTGFSLIRCH</sequence>
<dbReference type="EMBL" id="CM055096">
    <property type="protein sequence ID" value="KAJ7555948.1"/>
    <property type="molecule type" value="Genomic_DNA"/>
</dbReference>
<dbReference type="Proteomes" id="UP001162992">
    <property type="component" value="Chromosome 5"/>
</dbReference>
<evidence type="ECO:0000313" key="1">
    <source>
        <dbReference type="EMBL" id="KAJ7555948.1"/>
    </source>
</evidence>
<protein>
    <submittedName>
        <fullName evidence="1">Uncharacterized protein</fullName>
    </submittedName>
</protein>
<keyword evidence="2" id="KW-1185">Reference proteome</keyword>
<gene>
    <name evidence="1" type="ORF">O6H91_05G062200</name>
</gene>
<organism evidence="1 2">
    <name type="scientific">Diphasiastrum complanatum</name>
    <name type="common">Issler's clubmoss</name>
    <name type="synonym">Lycopodium complanatum</name>
    <dbReference type="NCBI Taxonomy" id="34168"/>
    <lineage>
        <taxon>Eukaryota</taxon>
        <taxon>Viridiplantae</taxon>
        <taxon>Streptophyta</taxon>
        <taxon>Embryophyta</taxon>
        <taxon>Tracheophyta</taxon>
        <taxon>Lycopodiopsida</taxon>
        <taxon>Lycopodiales</taxon>
        <taxon>Lycopodiaceae</taxon>
        <taxon>Lycopodioideae</taxon>
        <taxon>Diphasiastrum</taxon>
    </lineage>
</organism>
<evidence type="ECO:0000313" key="2">
    <source>
        <dbReference type="Proteomes" id="UP001162992"/>
    </source>
</evidence>